<dbReference type="EMBL" id="CAJNNV010016420">
    <property type="protein sequence ID" value="CAE8604415.1"/>
    <property type="molecule type" value="Genomic_DNA"/>
</dbReference>
<reference evidence="2" key="1">
    <citation type="submission" date="2021-02" db="EMBL/GenBank/DDBJ databases">
        <authorList>
            <person name="Dougan E. K."/>
            <person name="Rhodes N."/>
            <person name="Thang M."/>
            <person name="Chan C."/>
        </authorList>
    </citation>
    <scope>NUCLEOTIDE SEQUENCE</scope>
</reference>
<comment type="caution">
    <text evidence="2">The sequence shown here is derived from an EMBL/GenBank/DDBJ whole genome shotgun (WGS) entry which is preliminary data.</text>
</comment>
<evidence type="ECO:0000313" key="3">
    <source>
        <dbReference type="Proteomes" id="UP000654075"/>
    </source>
</evidence>
<proteinExistence type="predicted"/>
<evidence type="ECO:0000256" key="1">
    <source>
        <dbReference type="SAM" id="SignalP"/>
    </source>
</evidence>
<keyword evidence="1" id="KW-0732">Signal</keyword>
<evidence type="ECO:0000313" key="2">
    <source>
        <dbReference type="EMBL" id="CAE8604415.1"/>
    </source>
</evidence>
<feature type="chain" id="PRO_5032375720" evidence="1">
    <location>
        <begin position="22"/>
        <end position="128"/>
    </location>
</feature>
<protein>
    <submittedName>
        <fullName evidence="2">Uncharacterized protein</fullName>
    </submittedName>
</protein>
<name>A0A813F1W2_POLGL</name>
<accession>A0A813F1W2</accession>
<keyword evidence="3" id="KW-1185">Reference proteome</keyword>
<dbReference type="AlphaFoldDB" id="A0A813F1W2"/>
<dbReference type="Proteomes" id="UP000654075">
    <property type="component" value="Unassembled WGS sequence"/>
</dbReference>
<gene>
    <name evidence="2" type="ORF">PGLA1383_LOCUS22577</name>
</gene>
<feature type="signal peptide" evidence="1">
    <location>
        <begin position="1"/>
        <end position="21"/>
    </location>
</feature>
<sequence>MAMSWCLLGLLLCSLAAEVRLASGLSTDRAEHQATSRALQLRAASRSLPFSFDLPGNRTARQTSLMQTLDASTTWKREAVYLVRPSTEVQSAIVPPDYSQFPPPASVDNTIAGPPVLIPGMPTVTNKS</sequence>
<organism evidence="2 3">
    <name type="scientific">Polarella glacialis</name>
    <name type="common">Dinoflagellate</name>
    <dbReference type="NCBI Taxonomy" id="89957"/>
    <lineage>
        <taxon>Eukaryota</taxon>
        <taxon>Sar</taxon>
        <taxon>Alveolata</taxon>
        <taxon>Dinophyceae</taxon>
        <taxon>Suessiales</taxon>
        <taxon>Suessiaceae</taxon>
        <taxon>Polarella</taxon>
    </lineage>
</organism>